<evidence type="ECO:0000256" key="4">
    <source>
        <dbReference type="ARBA" id="ARBA00023163"/>
    </source>
</evidence>
<name>A0ABW7XT15_STRCE</name>
<comment type="similarity">
    <text evidence="1">Belongs to the LysR transcriptional regulatory family.</text>
</comment>
<keyword evidence="3" id="KW-0238">DNA-binding</keyword>
<organism evidence="6 7">
    <name type="scientific">Streptomyces cellulosae</name>
    <dbReference type="NCBI Taxonomy" id="1968"/>
    <lineage>
        <taxon>Bacteria</taxon>
        <taxon>Bacillati</taxon>
        <taxon>Actinomycetota</taxon>
        <taxon>Actinomycetes</taxon>
        <taxon>Kitasatosporales</taxon>
        <taxon>Streptomycetaceae</taxon>
        <taxon>Streptomyces</taxon>
    </lineage>
</organism>
<accession>A0ABW7XT15</accession>
<evidence type="ECO:0000256" key="3">
    <source>
        <dbReference type="ARBA" id="ARBA00023125"/>
    </source>
</evidence>
<evidence type="ECO:0000313" key="7">
    <source>
        <dbReference type="Proteomes" id="UP001612415"/>
    </source>
</evidence>
<evidence type="ECO:0000259" key="5">
    <source>
        <dbReference type="PROSITE" id="PS50931"/>
    </source>
</evidence>
<sequence>MAMDVHLRDLRYFTVLAEHLHFTVAAQKLYISQPALSKQIRALERQLGFPLLERRPREVVLTPQGQALLPRARELVAAWQETWQEARSAGPTFTLTVGMQTAVGRNLQREALTRFRDEGWRISLRLVSWEDPTAGLGDGGSDVAFLWLPLPAPGLVSRTLIREPRWVSLPVGHPLAAKPEVDFADLADEAFVALPRAAGPVREFWLATDARDGREPRIGIEVTSPADTFEAIASGLGVALIAEKNAQLYQRPDVVHRPVRDLAPAELALVWRANDTRPEVAEFVAAFPAAPSGPAGSQ</sequence>
<dbReference type="PROSITE" id="PS50931">
    <property type="entry name" value="HTH_LYSR"/>
    <property type="match status" value="1"/>
</dbReference>
<comment type="caution">
    <text evidence="6">The sequence shown here is derived from an EMBL/GenBank/DDBJ whole genome shotgun (WGS) entry which is preliminary data.</text>
</comment>
<protein>
    <submittedName>
        <fullName evidence="6">LysR family transcriptional regulator</fullName>
    </submittedName>
</protein>
<evidence type="ECO:0000313" key="6">
    <source>
        <dbReference type="EMBL" id="MFI5673200.1"/>
    </source>
</evidence>
<dbReference type="Gene3D" id="1.10.10.10">
    <property type="entry name" value="Winged helix-like DNA-binding domain superfamily/Winged helix DNA-binding domain"/>
    <property type="match status" value="1"/>
</dbReference>
<dbReference type="InterPro" id="IPR036390">
    <property type="entry name" value="WH_DNA-bd_sf"/>
</dbReference>
<dbReference type="SUPFAM" id="SSF53850">
    <property type="entry name" value="Periplasmic binding protein-like II"/>
    <property type="match status" value="1"/>
</dbReference>
<dbReference type="PANTHER" id="PTHR30346">
    <property type="entry name" value="TRANSCRIPTIONAL DUAL REGULATOR HCAR-RELATED"/>
    <property type="match status" value="1"/>
</dbReference>
<evidence type="ECO:0000256" key="1">
    <source>
        <dbReference type="ARBA" id="ARBA00009437"/>
    </source>
</evidence>
<dbReference type="EMBL" id="JBITDC010000001">
    <property type="protein sequence ID" value="MFI5673200.1"/>
    <property type="molecule type" value="Genomic_DNA"/>
</dbReference>
<keyword evidence="2" id="KW-0805">Transcription regulation</keyword>
<dbReference type="Gene3D" id="3.40.190.10">
    <property type="entry name" value="Periplasmic binding protein-like II"/>
    <property type="match status" value="2"/>
</dbReference>
<dbReference type="SUPFAM" id="SSF46785">
    <property type="entry name" value="Winged helix' DNA-binding domain"/>
    <property type="match status" value="1"/>
</dbReference>
<dbReference type="CDD" id="cd08414">
    <property type="entry name" value="PBP2_LTTR_aromatics_like"/>
    <property type="match status" value="1"/>
</dbReference>
<dbReference type="InterPro" id="IPR036388">
    <property type="entry name" value="WH-like_DNA-bd_sf"/>
</dbReference>
<proteinExistence type="inferred from homology"/>
<dbReference type="Pfam" id="PF03466">
    <property type="entry name" value="LysR_substrate"/>
    <property type="match status" value="1"/>
</dbReference>
<dbReference type="InterPro" id="IPR000847">
    <property type="entry name" value="LysR_HTH_N"/>
</dbReference>
<dbReference type="Proteomes" id="UP001612415">
    <property type="component" value="Unassembled WGS sequence"/>
</dbReference>
<dbReference type="PANTHER" id="PTHR30346:SF0">
    <property type="entry name" value="HCA OPERON TRANSCRIPTIONAL ACTIVATOR HCAR"/>
    <property type="match status" value="1"/>
</dbReference>
<keyword evidence="7" id="KW-1185">Reference proteome</keyword>
<gene>
    <name evidence="6" type="ORF">ACIA8P_00800</name>
</gene>
<keyword evidence="4" id="KW-0804">Transcription</keyword>
<dbReference type="Pfam" id="PF00126">
    <property type="entry name" value="HTH_1"/>
    <property type="match status" value="1"/>
</dbReference>
<reference evidence="6 7" key="1">
    <citation type="submission" date="2024-10" db="EMBL/GenBank/DDBJ databases">
        <title>The Natural Products Discovery Center: Release of the First 8490 Sequenced Strains for Exploring Actinobacteria Biosynthetic Diversity.</title>
        <authorList>
            <person name="Kalkreuter E."/>
            <person name="Kautsar S.A."/>
            <person name="Yang D."/>
            <person name="Bader C.D."/>
            <person name="Teijaro C.N."/>
            <person name="Fluegel L."/>
            <person name="Davis C.M."/>
            <person name="Simpson J.R."/>
            <person name="Lauterbach L."/>
            <person name="Steele A.D."/>
            <person name="Gui C."/>
            <person name="Meng S."/>
            <person name="Li G."/>
            <person name="Viehrig K."/>
            <person name="Ye F."/>
            <person name="Su P."/>
            <person name="Kiefer A.F."/>
            <person name="Nichols A."/>
            <person name="Cepeda A.J."/>
            <person name="Yan W."/>
            <person name="Fan B."/>
            <person name="Jiang Y."/>
            <person name="Adhikari A."/>
            <person name="Zheng C.-J."/>
            <person name="Schuster L."/>
            <person name="Cowan T.M."/>
            <person name="Smanski M.J."/>
            <person name="Chevrette M.G."/>
            <person name="De Carvalho L.P.S."/>
            <person name="Shen B."/>
        </authorList>
    </citation>
    <scope>NUCLEOTIDE SEQUENCE [LARGE SCALE GENOMIC DNA]</scope>
    <source>
        <strain evidence="6 7">NPDC051599</strain>
    </source>
</reference>
<dbReference type="PRINTS" id="PR00039">
    <property type="entry name" value="HTHLYSR"/>
</dbReference>
<evidence type="ECO:0000256" key="2">
    <source>
        <dbReference type="ARBA" id="ARBA00023015"/>
    </source>
</evidence>
<dbReference type="InterPro" id="IPR005119">
    <property type="entry name" value="LysR_subst-bd"/>
</dbReference>
<dbReference type="RefSeq" id="WP_398654255.1">
    <property type="nucleotide sequence ID" value="NZ_JBITDC010000001.1"/>
</dbReference>
<feature type="domain" description="HTH lysR-type" evidence="5">
    <location>
        <begin position="5"/>
        <end position="62"/>
    </location>
</feature>